<feature type="transmembrane region" description="Helical" evidence="8">
    <location>
        <begin position="173"/>
        <end position="191"/>
    </location>
</feature>
<evidence type="ECO:0000256" key="8">
    <source>
        <dbReference type="SAM" id="Phobius"/>
    </source>
</evidence>
<feature type="transmembrane region" description="Helical" evidence="8">
    <location>
        <begin position="302"/>
        <end position="328"/>
    </location>
</feature>
<feature type="transmembrane region" description="Helical" evidence="8">
    <location>
        <begin position="348"/>
        <end position="376"/>
    </location>
</feature>
<dbReference type="AlphaFoldDB" id="A0A0U3H0B9"/>
<accession>A0A0U3H0B9</accession>
<protein>
    <submittedName>
        <fullName evidence="10">Sodium:solute symporter</fullName>
    </submittedName>
</protein>
<evidence type="ECO:0000256" key="6">
    <source>
        <dbReference type="ARBA" id="ARBA00023136"/>
    </source>
</evidence>
<evidence type="ECO:0000256" key="7">
    <source>
        <dbReference type="RuleBase" id="RU362091"/>
    </source>
</evidence>
<dbReference type="PANTHER" id="PTHR48086:SF8">
    <property type="entry name" value="MONOCARBOXYLIC ACID PERMEASE"/>
    <property type="match status" value="1"/>
</dbReference>
<organism evidence="10 11">
    <name type="scientific">Sulfolobus acidocaldarius</name>
    <dbReference type="NCBI Taxonomy" id="2285"/>
    <lineage>
        <taxon>Archaea</taxon>
        <taxon>Thermoproteota</taxon>
        <taxon>Thermoprotei</taxon>
        <taxon>Sulfolobales</taxon>
        <taxon>Sulfolobaceae</taxon>
        <taxon>Sulfolobus</taxon>
    </lineage>
</organism>
<feature type="transmembrane region" description="Helical" evidence="8">
    <location>
        <begin position="81"/>
        <end position="100"/>
    </location>
</feature>
<keyword evidence="4 8" id="KW-0812">Transmembrane</keyword>
<dbReference type="EMBL" id="CP013694">
    <property type="protein sequence ID" value="ALU30128.1"/>
    <property type="molecule type" value="Genomic_DNA"/>
</dbReference>
<dbReference type="PROSITE" id="PS50283">
    <property type="entry name" value="NA_SOLUT_SYMP_3"/>
    <property type="match status" value="1"/>
</dbReference>
<evidence type="ECO:0000256" key="4">
    <source>
        <dbReference type="ARBA" id="ARBA00022692"/>
    </source>
</evidence>
<sequence>MDGLHVSILSLVIFIVLFAVFVYLGFYASRWRKGDLSKLPEWALAGRKLGPYLMWFLLTADLFTAYTFIAVPSLVLASGPIGFYAAFYSGVTAFIALLFMPRLWAVSRNKGYVTAADFVKDRFNSKTLAGLVAVTGVVAELPYIALQIVGMQAALSILLLGLGVSNISLVNDLSLLVSFIILAAFVFTSGLRGAALTAVYKDIIILATVITVAIYVPLAFGGFSAAFSNAATYSSQVNSALNGVNKPIFYQYLQSTVSNNLAYISLAIGSAFALYLYPHAVNGSVSADSKKSLKISLALQPFYSLILAIIALFGILVYANTNVLNFIIHAKSGAVAVPALIGYTMPDWFVGVALLGIFIGGLVPAAIMAIGAANLLTRNIIKELKPNMSPNTESSLAKWISTAFKFIALALVFTVPATYAIQLQLLGGVIILQTLPPLFLGLYTHKLNSHSLIAGWVAGMFSGIYLTMLANHFGPIKTTSFITPIGVMYIGAISVIINVAIGLIGTAIAYGVGWRPRTGVKTEELV</sequence>
<dbReference type="InterPro" id="IPR050277">
    <property type="entry name" value="Sodium:Solute_Symporter"/>
</dbReference>
<feature type="transmembrane region" description="Helical" evidence="8">
    <location>
        <begin position="203"/>
        <end position="227"/>
    </location>
</feature>
<evidence type="ECO:0000313" key="9">
    <source>
        <dbReference type="EMBL" id="ALU30128.1"/>
    </source>
</evidence>
<dbReference type="PANTHER" id="PTHR48086">
    <property type="entry name" value="SODIUM/PROLINE SYMPORTER-RELATED"/>
    <property type="match status" value="1"/>
</dbReference>
<evidence type="ECO:0000256" key="3">
    <source>
        <dbReference type="ARBA" id="ARBA00022448"/>
    </source>
</evidence>
<dbReference type="STRING" id="1435377.SUSAZ_08300"/>
<dbReference type="EMBL" id="CP013695">
    <property type="protein sequence ID" value="ALU30822.1"/>
    <property type="molecule type" value="Genomic_DNA"/>
</dbReference>
<feature type="transmembrane region" description="Helical" evidence="8">
    <location>
        <begin position="421"/>
        <end position="440"/>
    </location>
</feature>
<dbReference type="OMA" id="NVAIMIM"/>
<feature type="transmembrane region" description="Helical" evidence="8">
    <location>
        <begin position="49"/>
        <end position="69"/>
    </location>
</feature>
<comment type="subcellular location">
    <subcellularLocation>
        <location evidence="1">Membrane</location>
        <topology evidence="1">Multi-pass membrane protein</topology>
    </subcellularLocation>
</comment>
<feature type="transmembrane region" description="Helical" evidence="8">
    <location>
        <begin position="452"/>
        <end position="474"/>
    </location>
</feature>
<evidence type="ECO:0000256" key="5">
    <source>
        <dbReference type="ARBA" id="ARBA00022989"/>
    </source>
</evidence>
<keyword evidence="3" id="KW-0813">Transport</keyword>
<reference evidence="11 12" key="1">
    <citation type="submission" date="2015-12" db="EMBL/GenBank/DDBJ databases">
        <title>A stable core within a dynamic pangenome in Sulfolobus acidocaldarius.</title>
        <authorList>
            <person name="Anderson R."/>
            <person name="Kouris A."/>
            <person name="Seward C."/>
            <person name="Campbell K."/>
            <person name="Whitaker R."/>
        </authorList>
    </citation>
    <scope>NUCLEOTIDE SEQUENCE [LARGE SCALE GENOMIC DNA]</scope>
    <source>
        <strain evidence="9 12">GG12-C01-09</strain>
        <strain evidence="10 11">NG05B_CO5_07</strain>
    </source>
</reference>
<dbReference type="OrthoDB" id="19182at2157"/>
<dbReference type="InterPro" id="IPR001734">
    <property type="entry name" value="Na/solute_symporter"/>
</dbReference>
<keyword evidence="6 8" id="KW-0472">Membrane</keyword>
<gene>
    <name evidence="9" type="ORF">ATY89_09405</name>
    <name evidence="10" type="ORF">ATZ20_00815</name>
</gene>
<evidence type="ECO:0000313" key="11">
    <source>
        <dbReference type="Proteomes" id="UP000060043"/>
    </source>
</evidence>
<dbReference type="PaxDb" id="1435377-SUSAZ_08300"/>
<dbReference type="InterPro" id="IPR038377">
    <property type="entry name" value="Na/Glc_symporter_sf"/>
</dbReference>
<comment type="similarity">
    <text evidence="2 7">Belongs to the sodium:solute symporter (SSF) (TC 2.A.21) family.</text>
</comment>
<dbReference type="Proteomes" id="UP000065473">
    <property type="component" value="Chromosome"/>
</dbReference>
<feature type="transmembrane region" description="Helical" evidence="8">
    <location>
        <begin position="486"/>
        <end position="512"/>
    </location>
</feature>
<evidence type="ECO:0000313" key="10">
    <source>
        <dbReference type="EMBL" id="ALU30822.1"/>
    </source>
</evidence>
<evidence type="ECO:0000256" key="2">
    <source>
        <dbReference type="ARBA" id="ARBA00006434"/>
    </source>
</evidence>
<proteinExistence type="inferred from homology"/>
<feature type="transmembrane region" description="Helical" evidence="8">
    <location>
        <begin position="261"/>
        <end position="281"/>
    </location>
</feature>
<keyword evidence="5 8" id="KW-1133">Transmembrane helix</keyword>
<feature type="transmembrane region" description="Helical" evidence="8">
    <location>
        <begin position="128"/>
        <end position="161"/>
    </location>
</feature>
<dbReference type="GO" id="GO:0022857">
    <property type="term" value="F:transmembrane transporter activity"/>
    <property type="evidence" value="ECO:0007669"/>
    <property type="project" value="InterPro"/>
</dbReference>
<dbReference type="Pfam" id="PF00474">
    <property type="entry name" value="SSF"/>
    <property type="match status" value="1"/>
</dbReference>
<evidence type="ECO:0000313" key="12">
    <source>
        <dbReference type="Proteomes" id="UP000065473"/>
    </source>
</evidence>
<name>A0A0U3H0B9_9CREN</name>
<dbReference type="Gene3D" id="1.20.1730.10">
    <property type="entry name" value="Sodium/glucose cotransporter"/>
    <property type="match status" value="1"/>
</dbReference>
<dbReference type="GeneID" id="14552238"/>
<dbReference type="GO" id="GO:0005886">
    <property type="term" value="C:plasma membrane"/>
    <property type="evidence" value="ECO:0007669"/>
    <property type="project" value="TreeGrafter"/>
</dbReference>
<dbReference type="RefSeq" id="WP_011278553.1">
    <property type="nucleotide sequence ID" value="NZ_BHWZ01000004.1"/>
</dbReference>
<dbReference type="Proteomes" id="UP000060043">
    <property type="component" value="Chromosome"/>
</dbReference>
<feature type="transmembrane region" description="Helical" evidence="8">
    <location>
        <begin position="6"/>
        <end position="28"/>
    </location>
</feature>
<evidence type="ECO:0000256" key="1">
    <source>
        <dbReference type="ARBA" id="ARBA00004141"/>
    </source>
</evidence>